<dbReference type="EMBL" id="CAJVRM010000285">
    <property type="protein sequence ID" value="CAG8978917.1"/>
    <property type="molecule type" value="Genomic_DNA"/>
</dbReference>
<keyword evidence="3" id="KW-1185">Reference proteome</keyword>
<feature type="transmembrane region" description="Helical" evidence="1">
    <location>
        <begin position="53"/>
        <end position="76"/>
    </location>
</feature>
<keyword evidence="1" id="KW-1133">Transmembrane helix</keyword>
<evidence type="ECO:0000313" key="3">
    <source>
        <dbReference type="Proteomes" id="UP000701801"/>
    </source>
</evidence>
<reference evidence="2" key="1">
    <citation type="submission" date="2021-07" db="EMBL/GenBank/DDBJ databases">
        <authorList>
            <person name="Durling M."/>
        </authorList>
    </citation>
    <scope>NUCLEOTIDE SEQUENCE</scope>
</reference>
<dbReference type="OrthoDB" id="4828117at2759"/>
<comment type="caution">
    <text evidence="2">The sequence shown here is derived from an EMBL/GenBank/DDBJ whole genome shotgun (WGS) entry which is preliminary data.</text>
</comment>
<name>A0A9N9Q8Y4_9HELO</name>
<protein>
    <submittedName>
        <fullName evidence="2">Uncharacterized protein</fullName>
    </submittedName>
</protein>
<sequence length="356" mass="38248">MPINKLAAQIKEAVDGGLDPLNIELDEGAAKHKVPKARGSNELLPLLNPSAPITFSLSFSFGSAVAFVIFVLLLIFTSDRCYGSTCTKSSILNLFNRNIRPNIKLIKAALEAGDDPAATALYGLSGQDPSQTTLLPDICLFSSTYFTFSFCRFLKFCVPLPPTEHTILTNTQEIAKYFDDCTTKKALMNVFDRNIKPNVRNLRSAVDASQSPATVTMFALGGTGIAIAAHFGSDATAIAIQTRINRFVKPPARRLQECVKAGVDPKTIDVTGGVKGDDGCQDSFFSLPSKAHFPSLKPQGCQTAACMGSDVTKKALEWQFSVTLKNNAQLIKDARAAGRDCKDLNLTLGGSASSKK</sequence>
<gene>
    <name evidence="2" type="ORF">HYALB_00005254</name>
</gene>
<dbReference type="Proteomes" id="UP000701801">
    <property type="component" value="Unassembled WGS sequence"/>
</dbReference>
<dbReference type="AlphaFoldDB" id="A0A9N9Q8Y4"/>
<keyword evidence="1" id="KW-0812">Transmembrane</keyword>
<proteinExistence type="predicted"/>
<accession>A0A9N9Q8Y4</accession>
<evidence type="ECO:0000313" key="2">
    <source>
        <dbReference type="EMBL" id="CAG8978917.1"/>
    </source>
</evidence>
<keyword evidence="1" id="KW-0472">Membrane</keyword>
<evidence type="ECO:0000256" key="1">
    <source>
        <dbReference type="SAM" id="Phobius"/>
    </source>
</evidence>
<organism evidence="2 3">
    <name type="scientific">Hymenoscyphus albidus</name>
    <dbReference type="NCBI Taxonomy" id="595503"/>
    <lineage>
        <taxon>Eukaryota</taxon>
        <taxon>Fungi</taxon>
        <taxon>Dikarya</taxon>
        <taxon>Ascomycota</taxon>
        <taxon>Pezizomycotina</taxon>
        <taxon>Leotiomycetes</taxon>
        <taxon>Helotiales</taxon>
        <taxon>Helotiaceae</taxon>
        <taxon>Hymenoscyphus</taxon>
    </lineage>
</organism>